<dbReference type="EnsemblBacteria" id="ABD40169">
    <property type="protein sequence ID" value="ABD40169"/>
    <property type="gene ID" value="Mhun_0404"/>
</dbReference>
<dbReference type="InParanoid" id="Q2FML8"/>
<dbReference type="Gene3D" id="3.40.50.300">
    <property type="entry name" value="P-loop containing nucleotide triphosphate hydrolases"/>
    <property type="match status" value="1"/>
</dbReference>
<evidence type="ECO:0000313" key="3">
    <source>
        <dbReference type="EMBL" id="ABD40169.1"/>
    </source>
</evidence>
<dbReference type="FunCoup" id="Q2FML8">
    <property type="interactions" value="1"/>
</dbReference>
<dbReference type="RefSeq" id="WP_011447460.1">
    <property type="nucleotide sequence ID" value="NC_007796.1"/>
</dbReference>
<dbReference type="InterPro" id="IPR041628">
    <property type="entry name" value="ChlI/MoxR_AAA_lid"/>
</dbReference>
<dbReference type="PANTHER" id="PTHR42759:SF1">
    <property type="entry name" value="MAGNESIUM-CHELATASE SUBUNIT CHLD"/>
    <property type="match status" value="1"/>
</dbReference>
<dbReference type="InterPro" id="IPR050764">
    <property type="entry name" value="CbbQ/NirQ/NorQ/GpvN"/>
</dbReference>
<accession>Q2FML8</accession>
<dbReference type="CDD" id="cd00009">
    <property type="entry name" value="AAA"/>
    <property type="match status" value="1"/>
</dbReference>
<dbReference type="InterPro" id="IPR027417">
    <property type="entry name" value="P-loop_NTPase"/>
</dbReference>
<evidence type="ECO:0000313" key="4">
    <source>
        <dbReference type="Proteomes" id="UP000001941"/>
    </source>
</evidence>
<dbReference type="Pfam" id="PF17863">
    <property type="entry name" value="AAA_lid_2"/>
    <property type="match status" value="1"/>
</dbReference>
<evidence type="ECO:0000259" key="1">
    <source>
        <dbReference type="Pfam" id="PF07726"/>
    </source>
</evidence>
<dbReference type="eggNOG" id="arCOG00435">
    <property type="taxonomic scope" value="Archaea"/>
</dbReference>
<dbReference type="Gene3D" id="1.10.8.80">
    <property type="entry name" value="Magnesium chelatase subunit I, C-Terminal domain"/>
    <property type="match status" value="1"/>
</dbReference>
<feature type="domain" description="ChlI/MoxR AAA lid" evidence="2">
    <location>
        <begin position="254"/>
        <end position="326"/>
    </location>
</feature>
<dbReference type="KEGG" id="mhu:Mhun_0404"/>
<dbReference type="HOGENOM" id="CLU_034716_2_2_2"/>
<dbReference type="PIRSF" id="PIRSF002849">
    <property type="entry name" value="AAA_ATPase_chaperone_MoxR_prd"/>
    <property type="match status" value="1"/>
</dbReference>
<dbReference type="SUPFAM" id="SSF52540">
    <property type="entry name" value="P-loop containing nucleoside triphosphate hydrolases"/>
    <property type="match status" value="1"/>
</dbReference>
<gene>
    <name evidence="3" type="ordered locus">Mhun_0404</name>
</gene>
<dbReference type="GeneID" id="3924006"/>
<dbReference type="GO" id="GO:0005524">
    <property type="term" value="F:ATP binding"/>
    <property type="evidence" value="ECO:0007669"/>
    <property type="project" value="InterPro"/>
</dbReference>
<protein>
    <submittedName>
        <fullName evidence="3">ATPase associated with various cellular activities, AAA_3</fullName>
    </submittedName>
</protein>
<dbReference type="Pfam" id="PF07726">
    <property type="entry name" value="AAA_3"/>
    <property type="match status" value="1"/>
</dbReference>
<dbReference type="AlphaFoldDB" id="Q2FML8"/>
<name>Q2FML8_METHJ</name>
<dbReference type="GO" id="GO:0016887">
    <property type="term" value="F:ATP hydrolysis activity"/>
    <property type="evidence" value="ECO:0007669"/>
    <property type="project" value="InterPro"/>
</dbReference>
<organism evidence="3 4">
    <name type="scientific">Methanospirillum hungatei JF-1 (strain ATCC 27890 / DSM 864 / NBRC 100397 / JF-1)</name>
    <dbReference type="NCBI Taxonomy" id="323259"/>
    <lineage>
        <taxon>Archaea</taxon>
        <taxon>Methanobacteriati</taxon>
        <taxon>Methanobacteriota</taxon>
        <taxon>Stenosarchaea group</taxon>
        <taxon>Methanomicrobia</taxon>
        <taxon>Methanomicrobiales</taxon>
        <taxon>Methanospirillaceae</taxon>
        <taxon>Methanospirillum</taxon>
    </lineage>
</organism>
<evidence type="ECO:0000259" key="2">
    <source>
        <dbReference type="Pfam" id="PF17863"/>
    </source>
</evidence>
<keyword evidence="4" id="KW-1185">Reference proteome</keyword>
<reference evidence="4" key="1">
    <citation type="journal article" date="2016" name="Stand. Genomic Sci.">
        <title>Complete genome sequence of Methanospirillum hungatei type strain JF1.</title>
        <authorList>
            <person name="Gunsalus R.P."/>
            <person name="Cook L.E."/>
            <person name="Crable B."/>
            <person name="Rohlin L."/>
            <person name="McDonald E."/>
            <person name="Mouttaki H."/>
            <person name="Sieber J.R."/>
            <person name="Poweleit N."/>
            <person name="Zhou H."/>
            <person name="Lapidus A.L."/>
            <person name="Daligault H.E."/>
            <person name="Land M."/>
            <person name="Gilna P."/>
            <person name="Ivanova N."/>
            <person name="Kyrpides N."/>
            <person name="Culley D.E."/>
            <person name="McInerney M.J."/>
        </authorList>
    </citation>
    <scope>NUCLEOTIDE SEQUENCE [LARGE SCALE GENOMIC DNA]</scope>
    <source>
        <strain evidence="4">ATCC 27890 / DSM 864 / NBRC 100397 / JF-1</strain>
    </source>
</reference>
<feature type="domain" description="ATPase AAA-3" evidence="1">
    <location>
        <begin position="56"/>
        <end position="186"/>
    </location>
</feature>
<sequence>MTDRDMDQTIDYYGDEEDISALAQLHTAVISALSPFIVGNQDLIELILIALLAEGHILIEGLPGTAKTTIAKAIAMVTGCEFARIQGAVDLQPADMIGVRIYDQQSCEFNLRKGPIFTNVLLADEMNRVHPKAQSAFIEAMSERQATIDGITLPVPRPFIVIATQNSFELEGTFPLIEAQRDRFMFSIGISPLSPDEELAVIKRASDGTLTWNRFAETLKPVTSPDALQAAIAQVSRVRMEDPIHRYIRDIVIATRNHPDIGLGASSRASISFVKGAKGAAALAGRAYVIPDDVKKIALSVLIHRLYLTREAEIEGVRPGDIIRDIMDRIEVP</sequence>
<dbReference type="STRING" id="323259.Mhun_0404"/>
<dbReference type="Proteomes" id="UP000001941">
    <property type="component" value="Chromosome"/>
</dbReference>
<dbReference type="InterPro" id="IPR011703">
    <property type="entry name" value="ATPase_AAA-3"/>
</dbReference>
<dbReference type="EMBL" id="CP000254">
    <property type="protein sequence ID" value="ABD40169.1"/>
    <property type="molecule type" value="Genomic_DNA"/>
</dbReference>
<proteinExistence type="predicted"/>
<dbReference type="PANTHER" id="PTHR42759">
    <property type="entry name" value="MOXR FAMILY PROTEIN"/>
    <property type="match status" value="1"/>
</dbReference>